<evidence type="ECO:0000313" key="2">
    <source>
        <dbReference type="Proteomes" id="UP000282028"/>
    </source>
</evidence>
<reference evidence="1 2" key="1">
    <citation type="submission" date="2018-10" db="EMBL/GenBank/DDBJ databases">
        <title>Phylogenomics of Brevibacillus.</title>
        <authorList>
            <person name="Dunlap C."/>
        </authorList>
    </citation>
    <scope>NUCLEOTIDE SEQUENCE [LARGE SCALE GENOMIC DNA]</scope>
    <source>
        <strain evidence="1 2">JCM 12215</strain>
    </source>
</reference>
<sequence>MTCIATNDYIRLSVTNLNSYVSKVSGKLTKYNARGRDWVKADSTTVYANLKGSGEFFKWYKPLGDAVEDRFEYELVVVEGNLNYPRNNIGEKTPYRYYFDADIYKVMKPLGGERHHLVSASSLYNAGFISDNAPAIRMLYEDHRETPNWGPGTSADQYRAKELEYLLAKDYTSLLQMEVNDFQKLYDYEGRFRNLQVKYYDQLIEALYLYEIYFGVR</sequence>
<comment type="caution">
    <text evidence="1">The sequence shown here is derived from an EMBL/GenBank/DDBJ whole genome shotgun (WGS) entry which is preliminary data.</text>
</comment>
<dbReference type="AlphaFoldDB" id="A0A3M8CET8"/>
<dbReference type="RefSeq" id="WP_122909283.1">
    <property type="nucleotide sequence ID" value="NZ_CBCSBE010000062.1"/>
</dbReference>
<organism evidence="1 2">
    <name type="scientific">Brevibacillus invocatus</name>
    <dbReference type="NCBI Taxonomy" id="173959"/>
    <lineage>
        <taxon>Bacteria</taxon>
        <taxon>Bacillati</taxon>
        <taxon>Bacillota</taxon>
        <taxon>Bacilli</taxon>
        <taxon>Bacillales</taxon>
        <taxon>Paenibacillaceae</taxon>
        <taxon>Brevibacillus</taxon>
    </lineage>
</organism>
<dbReference type="Proteomes" id="UP000282028">
    <property type="component" value="Unassembled WGS sequence"/>
</dbReference>
<evidence type="ECO:0000313" key="1">
    <source>
        <dbReference type="EMBL" id="RNB74043.1"/>
    </source>
</evidence>
<gene>
    <name evidence="1" type="ORF">EDM52_12255</name>
</gene>
<dbReference type="EMBL" id="RHHR01000016">
    <property type="protein sequence ID" value="RNB74043.1"/>
    <property type="molecule type" value="Genomic_DNA"/>
</dbReference>
<proteinExistence type="predicted"/>
<keyword evidence="2" id="KW-1185">Reference proteome</keyword>
<accession>A0A3M8CET8</accession>
<name>A0A3M8CET8_9BACL</name>
<protein>
    <submittedName>
        <fullName evidence="1">Uncharacterized protein</fullName>
    </submittedName>
</protein>